<organism evidence="1 2">
    <name type="scientific">Piloderma croceum (strain F 1598)</name>
    <dbReference type="NCBI Taxonomy" id="765440"/>
    <lineage>
        <taxon>Eukaryota</taxon>
        <taxon>Fungi</taxon>
        <taxon>Dikarya</taxon>
        <taxon>Basidiomycota</taxon>
        <taxon>Agaricomycotina</taxon>
        <taxon>Agaricomycetes</taxon>
        <taxon>Agaricomycetidae</taxon>
        <taxon>Atheliales</taxon>
        <taxon>Atheliaceae</taxon>
        <taxon>Piloderma</taxon>
    </lineage>
</organism>
<keyword evidence="2" id="KW-1185">Reference proteome</keyword>
<dbReference type="EMBL" id="KN832981">
    <property type="protein sequence ID" value="KIM86776.1"/>
    <property type="molecule type" value="Genomic_DNA"/>
</dbReference>
<reference evidence="1 2" key="1">
    <citation type="submission" date="2014-04" db="EMBL/GenBank/DDBJ databases">
        <authorList>
            <consortium name="DOE Joint Genome Institute"/>
            <person name="Kuo A."/>
            <person name="Tarkka M."/>
            <person name="Buscot F."/>
            <person name="Kohler A."/>
            <person name="Nagy L.G."/>
            <person name="Floudas D."/>
            <person name="Copeland A."/>
            <person name="Barry K.W."/>
            <person name="Cichocki N."/>
            <person name="Veneault-Fourrey C."/>
            <person name="LaButti K."/>
            <person name="Lindquist E.A."/>
            <person name="Lipzen A."/>
            <person name="Lundell T."/>
            <person name="Morin E."/>
            <person name="Murat C."/>
            <person name="Sun H."/>
            <person name="Tunlid A."/>
            <person name="Henrissat B."/>
            <person name="Grigoriev I.V."/>
            <person name="Hibbett D.S."/>
            <person name="Martin F."/>
            <person name="Nordberg H.P."/>
            <person name="Cantor M.N."/>
            <person name="Hua S.X."/>
        </authorList>
    </citation>
    <scope>NUCLEOTIDE SEQUENCE [LARGE SCALE GENOMIC DNA]</scope>
    <source>
        <strain evidence="1 2">F 1598</strain>
    </source>
</reference>
<name>A0A0C3G7Z0_PILCF</name>
<sequence length="68" mass="7695">MHIHYSPDPKSFISFATIENGDIIFGIIEKKTVGTSQGSKWSTSGYSIMIYRYGRHHSGSEKNGLHHR</sequence>
<gene>
    <name evidence="1" type="ORF">PILCRDRAFT_816027</name>
</gene>
<proteinExistence type="predicted"/>
<reference evidence="2" key="2">
    <citation type="submission" date="2015-01" db="EMBL/GenBank/DDBJ databases">
        <title>Evolutionary Origins and Diversification of the Mycorrhizal Mutualists.</title>
        <authorList>
            <consortium name="DOE Joint Genome Institute"/>
            <consortium name="Mycorrhizal Genomics Consortium"/>
            <person name="Kohler A."/>
            <person name="Kuo A."/>
            <person name="Nagy L.G."/>
            <person name="Floudas D."/>
            <person name="Copeland A."/>
            <person name="Barry K.W."/>
            <person name="Cichocki N."/>
            <person name="Veneault-Fourrey C."/>
            <person name="LaButti K."/>
            <person name="Lindquist E.A."/>
            <person name="Lipzen A."/>
            <person name="Lundell T."/>
            <person name="Morin E."/>
            <person name="Murat C."/>
            <person name="Riley R."/>
            <person name="Ohm R."/>
            <person name="Sun H."/>
            <person name="Tunlid A."/>
            <person name="Henrissat B."/>
            <person name="Grigoriev I.V."/>
            <person name="Hibbett D.S."/>
            <person name="Martin F."/>
        </authorList>
    </citation>
    <scope>NUCLEOTIDE SEQUENCE [LARGE SCALE GENOMIC DNA]</scope>
    <source>
        <strain evidence="2">F 1598</strain>
    </source>
</reference>
<dbReference type="AlphaFoldDB" id="A0A0C3G7Z0"/>
<dbReference type="Proteomes" id="UP000054166">
    <property type="component" value="Unassembled WGS sequence"/>
</dbReference>
<protein>
    <submittedName>
        <fullName evidence="1">Uncharacterized protein</fullName>
    </submittedName>
</protein>
<evidence type="ECO:0000313" key="2">
    <source>
        <dbReference type="Proteomes" id="UP000054166"/>
    </source>
</evidence>
<evidence type="ECO:0000313" key="1">
    <source>
        <dbReference type="EMBL" id="KIM86776.1"/>
    </source>
</evidence>
<dbReference type="HOGENOM" id="CLU_2794811_0_0_1"/>
<dbReference type="InParanoid" id="A0A0C3G7Z0"/>
<accession>A0A0C3G7Z0</accession>